<dbReference type="AlphaFoldDB" id="A0A2S6NF90"/>
<dbReference type="InterPro" id="IPR029261">
    <property type="entry name" value="Transposase_Znf"/>
</dbReference>
<evidence type="ECO:0000259" key="1">
    <source>
        <dbReference type="Pfam" id="PF14690"/>
    </source>
</evidence>
<dbReference type="Proteomes" id="UP000239089">
    <property type="component" value="Unassembled WGS sequence"/>
</dbReference>
<proteinExistence type="predicted"/>
<reference evidence="2 3" key="1">
    <citation type="journal article" date="2018" name="Arch. Microbiol.">
        <title>New insights into the metabolic potential of the phototrophic purple bacterium Rhodopila globiformis DSM 161(T) from its draft genome sequence and evidence for a vanadium-dependent nitrogenase.</title>
        <authorList>
            <person name="Imhoff J.F."/>
            <person name="Rahn T."/>
            <person name="Kunzel S."/>
            <person name="Neulinger S.C."/>
        </authorList>
    </citation>
    <scope>NUCLEOTIDE SEQUENCE [LARGE SCALE GENOMIC DNA]</scope>
    <source>
        <strain evidence="2 3">DSM 16996</strain>
    </source>
</reference>
<keyword evidence="3" id="KW-1185">Reference proteome</keyword>
<gene>
    <name evidence="2" type="ORF">CCR94_02335</name>
</gene>
<dbReference type="Pfam" id="PF14690">
    <property type="entry name" value="Zn_ribbon_ISL3"/>
    <property type="match status" value="1"/>
</dbReference>
<feature type="domain" description="Transposase IS204/IS1001/IS1096/IS1165 zinc-finger" evidence="1">
    <location>
        <begin position="48"/>
        <end position="89"/>
    </location>
</feature>
<sequence>MYPVKERKFLAGNQTDLLHLSNLYASSTYKEDGSLIVEASTLTPRVHRCGLFCELVKSGTKTIRFRDFPIQSQPTWLEISRQRFRCKEHGRRSMKTCRTSTRPLA</sequence>
<accession>A0A2S6NF90</accession>
<dbReference type="EMBL" id="NHSJ01000025">
    <property type="protein sequence ID" value="PPQ33260.1"/>
    <property type="molecule type" value="Genomic_DNA"/>
</dbReference>
<protein>
    <recommendedName>
        <fullName evidence="1">Transposase IS204/IS1001/IS1096/IS1165 zinc-finger domain-containing protein</fullName>
    </recommendedName>
</protein>
<organism evidence="2 3">
    <name type="scientific">Rhodoblastus sphagnicola</name>
    <dbReference type="NCBI Taxonomy" id="333368"/>
    <lineage>
        <taxon>Bacteria</taxon>
        <taxon>Pseudomonadati</taxon>
        <taxon>Pseudomonadota</taxon>
        <taxon>Alphaproteobacteria</taxon>
        <taxon>Hyphomicrobiales</taxon>
        <taxon>Rhodoblastaceae</taxon>
        <taxon>Rhodoblastus</taxon>
    </lineage>
</organism>
<evidence type="ECO:0000313" key="3">
    <source>
        <dbReference type="Proteomes" id="UP000239089"/>
    </source>
</evidence>
<name>A0A2S6NF90_9HYPH</name>
<comment type="caution">
    <text evidence="2">The sequence shown here is derived from an EMBL/GenBank/DDBJ whole genome shotgun (WGS) entry which is preliminary data.</text>
</comment>
<evidence type="ECO:0000313" key="2">
    <source>
        <dbReference type="EMBL" id="PPQ33260.1"/>
    </source>
</evidence>